<proteinExistence type="predicted"/>
<protein>
    <recommendedName>
        <fullName evidence="2">MalT-like TPR region domain-containing protein</fullName>
    </recommendedName>
</protein>
<sequence length="185" mass="21084">INISKSLVERDRIRAEILLEDLLKEELKYSFHIAVILLYTELLITNLQSSGDEKTLLKLHKYSSRLFSLASANKSYILTVEALLLQSKLALVDLELKRAEELKEQALKISDENKLDRLKIMIVQEQETFLSELGAVKQFDVNSPLKSRMDSIDFSKRINGVKKASITQDQVVSSEVSTKLFSIKI</sequence>
<evidence type="ECO:0008006" key="2">
    <source>
        <dbReference type="Google" id="ProtNLM"/>
    </source>
</evidence>
<evidence type="ECO:0000313" key="1">
    <source>
        <dbReference type="EMBL" id="GAH54775.1"/>
    </source>
</evidence>
<dbReference type="AlphaFoldDB" id="X1HCG9"/>
<reference evidence="1" key="1">
    <citation type="journal article" date="2014" name="Front. Microbiol.">
        <title>High frequency of phylogenetically diverse reductive dehalogenase-homologous genes in deep subseafloor sedimentary metagenomes.</title>
        <authorList>
            <person name="Kawai M."/>
            <person name="Futagami T."/>
            <person name="Toyoda A."/>
            <person name="Takaki Y."/>
            <person name="Nishi S."/>
            <person name="Hori S."/>
            <person name="Arai W."/>
            <person name="Tsubouchi T."/>
            <person name="Morono Y."/>
            <person name="Uchiyama I."/>
            <person name="Ito T."/>
            <person name="Fujiyama A."/>
            <person name="Inagaki F."/>
            <person name="Takami H."/>
        </authorList>
    </citation>
    <scope>NUCLEOTIDE SEQUENCE</scope>
    <source>
        <strain evidence="1">Expedition CK06-06</strain>
    </source>
</reference>
<accession>X1HCG9</accession>
<dbReference type="EMBL" id="BARU01020933">
    <property type="protein sequence ID" value="GAH54775.1"/>
    <property type="molecule type" value="Genomic_DNA"/>
</dbReference>
<feature type="non-terminal residue" evidence="1">
    <location>
        <position position="1"/>
    </location>
</feature>
<gene>
    <name evidence="1" type="ORF">S03H2_34319</name>
</gene>
<name>X1HCG9_9ZZZZ</name>
<organism evidence="1">
    <name type="scientific">marine sediment metagenome</name>
    <dbReference type="NCBI Taxonomy" id="412755"/>
    <lineage>
        <taxon>unclassified sequences</taxon>
        <taxon>metagenomes</taxon>
        <taxon>ecological metagenomes</taxon>
    </lineage>
</organism>
<comment type="caution">
    <text evidence="1">The sequence shown here is derived from an EMBL/GenBank/DDBJ whole genome shotgun (WGS) entry which is preliminary data.</text>
</comment>